<evidence type="ECO:0000313" key="2">
    <source>
        <dbReference type="EMBL" id="KWV40940.1"/>
    </source>
</evidence>
<organism evidence="3 6">
    <name type="scientific">Rhizobium altiplani</name>
    <dbReference type="NCBI Taxonomy" id="1864509"/>
    <lineage>
        <taxon>Bacteria</taxon>
        <taxon>Pseudomonadati</taxon>
        <taxon>Pseudomonadota</taxon>
        <taxon>Alphaproteobacteria</taxon>
        <taxon>Hyphomicrobiales</taxon>
        <taxon>Rhizobiaceae</taxon>
        <taxon>Rhizobium/Agrobacterium group</taxon>
        <taxon>Rhizobium</taxon>
    </lineage>
</organism>
<dbReference type="GO" id="GO:0006352">
    <property type="term" value="P:DNA-templated transcription initiation"/>
    <property type="evidence" value="ECO:0007669"/>
    <property type="project" value="InterPro"/>
</dbReference>
<keyword evidence="6" id="KW-1185">Reference proteome</keyword>
<evidence type="ECO:0000313" key="5">
    <source>
        <dbReference type="EMBL" id="KWV54595.1"/>
    </source>
</evidence>
<gene>
    <name evidence="4" type="ORF">AS026_12160</name>
    <name evidence="3" type="ORF">AS026_12265</name>
    <name evidence="2" type="ORF">AS026_24560</name>
    <name evidence="5" type="ORF">AS026_38785</name>
</gene>
<dbReference type="InterPro" id="IPR017895">
    <property type="entry name" value="HTH_IS408/IS1162_type"/>
</dbReference>
<protein>
    <recommendedName>
        <fullName evidence="1">HTH IS408-type domain-containing protein</fullName>
    </recommendedName>
</protein>
<dbReference type="GO" id="GO:0003677">
    <property type="term" value="F:DNA binding"/>
    <property type="evidence" value="ECO:0007669"/>
    <property type="project" value="InterPro"/>
</dbReference>
<evidence type="ECO:0000313" key="6">
    <source>
        <dbReference type="Proteomes" id="UP000068164"/>
    </source>
</evidence>
<dbReference type="PROSITE" id="PS50532">
    <property type="entry name" value="HTH_IS408"/>
    <property type="match status" value="1"/>
</dbReference>
<dbReference type="GO" id="GO:0016987">
    <property type="term" value="F:sigma factor activity"/>
    <property type="evidence" value="ECO:0007669"/>
    <property type="project" value="InterPro"/>
</dbReference>
<dbReference type="EMBL" id="LNCD01000099">
    <property type="protein sequence ID" value="KWV48062.1"/>
    <property type="molecule type" value="Genomic_DNA"/>
</dbReference>
<dbReference type="AlphaFoldDB" id="A0A120FIS9"/>
<dbReference type="InterPro" id="IPR013249">
    <property type="entry name" value="RNA_pol_sigma70_r4_t2"/>
</dbReference>
<name>A0A120FIS9_9HYPH</name>
<dbReference type="EMBL" id="LNCD01000059">
    <property type="protein sequence ID" value="KWV54595.1"/>
    <property type="molecule type" value="Genomic_DNA"/>
</dbReference>
<dbReference type="InterPro" id="IPR016032">
    <property type="entry name" value="Sig_transdc_resp-reg_C-effctor"/>
</dbReference>
<sequence>MKPATVPIKDRPVFGTEDHSLVSNFGIKYLAMNEGILLPAKTRLTMRHLRQMLRLAASGTSSREIAVLLGIARSTVQYNLQRAAAVGLNWPLPGDLADDALESKLFARNGIKQGTRRRVETNWSEP</sequence>
<feature type="domain" description="HTH IS408-type" evidence="1">
    <location>
        <begin position="49"/>
        <end position="126"/>
    </location>
</feature>
<dbReference type="Gene3D" id="1.10.10.10">
    <property type="entry name" value="Winged helix-like DNA-binding domain superfamily/Winged helix DNA-binding domain"/>
    <property type="match status" value="1"/>
</dbReference>
<evidence type="ECO:0000313" key="3">
    <source>
        <dbReference type="EMBL" id="KWV48005.1"/>
    </source>
</evidence>
<reference evidence="3 6" key="1">
    <citation type="submission" date="2015-11" db="EMBL/GenBank/DDBJ databases">
        <title>Draft Genome Sequence of the Strain BR 10423 (Rhizobium sp.) isolated from nodules of Mimosa pudica.</title>
        <authorList>
            <person name="Barauna A.C."/>
            <person name="Zilli J.E."/>
            <person name="Simoes-Araujo J.L."/>
            <person name="Reis V.M."/>
            <person name="James E.K."/>
            <person name="Reis F.B.Jr."/>
            <person name="Rouws L.F."/>
            <person name="Passos S.R."/>
            <person name="Gois S.R."/>
        </authorList>
    </citation>
    <scope>NUCLEOTIDE SEQUENCE [LARGE SCALE GENOMIC DNA]</scope>
    <source>
        <strain evidence="3 6">BR10423</strain>
    </source>
</reference>
<dbReference type="Proteomes" id="UP000068164">
    <property type="component" value="Unassembled WGS sequence"/>
</dbReference>
<proteinExistence type="predicted"/>
<dbReference type="SUPFAM" id="SSF46894">
    <property type="entry name" value="C-terminal effector domain of the bipartite response regulators"/>
    <property type="match status" value="1"/>
</dbReference>
<comment type="caution">
    <text evidence="3">The sequence shown here is derived from an EMBL/GenBank/DDBJ whole genome shotgun (WGS) entry which is preliminary data.</text>
</comment>
<evidence type="ECO:0000259" key="1">
    <source>
        <dbReference type="PROSITE" id="PS50532"/>
    </source>
</evidence>
<dbReference type="EMBL" id="LNCD01000100">
    <property type="protein sequence ID" value="KWV48005.1"/>
    <property type="molecule type" value="Genomic_DNA"/>
</dbReference>
<dbReference type="Pfam" id="PF08281">
    <property type="entry name" value="Sigma70_r4_2"/>
    <property type="match status" value="1"/>
</dbReference>
<dbReference type="EMBL" id="LNCD01000144">
    <property type="protein sequence ID" value="KWV40940.1"/>
    <property type="molecule type" value="Genomic_DNA"/>
</dbReference>
<evidence type="ECO:0000313" key="4">
    <source>
        <dbReference type="EMBL" id="KWV48062.1"/>
    </source>
</evidence>
<dbReference type="InterPro" id="IPR036388">
    <property type="entry name" value="WH-like_DNA-bd_sf"/>
</dbReference>
<accession>A0A120FIS9</accession>